<protein>
    <submittedName>
        <fullName evidence="5">Bifunctional metallophosphatase/5'-nucleotidase</fullName>
    </submittedName>
</protein>
<feature type="domain" description="5'-Nucleotidase C-terminal" evidence="4">
    <location>
        <begin position="339"/>
        <end position="485"/>
    </location>
</feature>
<comment type="caution">
    <text evidence="5">The sequence shown here is derived from an EMBL/GenBank/DDBJ whole genome shotgun (WGS) entry which is preliminary data.</text>
</comment>
<keyword evidence="1" id="KW-0732">Signal</keyword>
<name>A0ABS7ULU6_9BACI</name>
<comment type="similarity">
    <text evidence="2">Belongs to the 5'-nucleotidase family.</text>
</comment>
<organism evidence="5 6">
    <name type="scientific">Metabacillus rhizolycopersici</name>
    <dbReference type="NCBI Taxonomy" id="2875709"/>
    <lineage>
        <taxon>Bacteria</taxon>
        <taxon>Bacillati</taxon>
        <taxon>Bacillota</taxon>
        <taxon>Bacilli</taxon>
        <taxon>Bacillales</taxon>
        <taxon>Bacillaceae</taxon>
        <taxon>Metabacillus</taxon>
    </lineage>
</organism>
<evidence type="ECO:0000259" key="3">
    <source>
        <dbReference type="Pfam" id="PF00149"/>
    </source>
</evidence>
<dbReference type="EMBL" id="JAIQUM010000004">
    <property type="protein sequence ID" value="MBZ5749288.1"/>
    <property type="molecule type" value="Genomic_DNA"/>
</dbReference>
<evidence type="ECO:0000256" key="1">
    <source>
        <dbReference type="ARBA" id="ARBA00022729"/>
    </source>
</evidence>
<evidence type="ECO:0000313" key="6">
    <source>
        <dbReference type="Proteomes" id="UP001165287"/>
    </source>
</evidence>
<keyword evidence="6" id="KW-1185">Reference proteome</keyword>
<dbReference type="RefSeq" id="WP_224136894.1">
    <property type="nucleotide sequence ID" value="NZ_JAIQUM010000004.1"/>
</dbReference>
<dbReference type="Gene3D" id="3.90.780.10">
    <property type="entry name" value="5'-Nucleotidase, C-terminal domain"/>
    <property type="match status" value="1"/>
</dbReference>
<evidence type="ECO:0000259" key="4">
    <source>
        <dbReference type="Pfam" id="PF02872"/>
    </source>
</evidence>
<proteinExistence type="inferred from homology"/>
<dbReference type="Proteomes" id="UP001165287">
    <property type="component" value="Unassembled WGS sequence"/>
</dbReference>
<keyword evidence="2" id="KW-0378">Hydrolase</keyword>
<dbReference type="SUPFAM" id="SSF56300">
    <property type="entry name" value="Metallo-dependent phosphatases"/>
    <property type="match status" value="1"/>
</dbReference>
<dbReference type="InterPro" id="IPR006179">
    <property type="entry name" value="5_nucleotidase/apyrase"/>
</dbReference>
<sequence>MSKRTLIFLFFCISFLILTTTVYSTTNLTAKDDVVRVQLLGMNDFHGQLNTYQELFGQKVGGAEYVAAYIKKLKKEHSLLVHAGDMVGASPPISAFYLDEPTIEFLNQLNVDIGTLGNHEFDRGVNEMNRLLNGDPKTGYKGSTTTYISANVLNKQTNSPLLPPYTIKELDGINIGFIGAVTTETNDYVVYKNREQVNIIDEVTAINKATEKLVEKGVKTIVVLAHVSAKSQVSGSNPELDLVEMAPFIHDEVDVMFAGHNHGYANTVVDNKLIIQGYSAGKAISEVLLDIDRKTGDIIKKEGNIHLTLHNFIEPDEETIKLLNNYQAMLSHETNEVIMTIPKPISRKTNNKGNSPLGEMVAMSMMHEMNADMAFTHHGGIRSSLQKGEITFEDIYSSLPFDHKVVKIHLTGNQIKNVLEQQWKKEKENLLQPIGISYTVNHDEQFGNKIEYLTDKNGDKLIPNKIYSVALSDYLAQGGDGFSSFRVGKTVVTESYIRDIFVNYLKNRNLAYR</sequence>
<dbReference type="Pfam" id="PF02872">
    <property type="entry name" value="5_nucleotid_C"/>
    <property type="match status" value="1"/>
</dbReference>
<feature type="domain" description="Calcineurin-like phosphoesterase" evidence="3">
    <location>
        <begin position="40"/>
        <end position="264"/>
    </location>
</feature>
<dbReference type="SUPFAM" id="SSF55816">
    <property type="entry name" value="5'-nucleotidase (syn. UDP-sugar hydrolase), C-terminal domain"/>
    <property type="match status" value="1"/>
</dbReference>
<dbReference type="Pfam" id="PF00149">
    <property type="entry name" value="Metallophos"/>
    <property type="match status" value="1"/>
</dbReference>
<dbReference type="Gene3D" id="3.60.21.10">
    <property type="match status" value="1"/>
</dbReference>
<evidence type="ECO:0000313" key="5">
    <source>
        <dbReference type="EMBL" id="MBZ5749288.1"/>
    </source>
</evidence>
<dbReference type="InterPro" id="IPR008334">
    <property type="entry name" value="5'-Nucleotdase_C"/>
</dbReference>
<dbReference type="PRINTS" id="PR01607">
    <property type="entry name" value="APYRASEFAMLY"/>
</dbReference>
<dbReference type="InterPro" id="IPR004843">
    <property type="entry name" value="Calcineurin-like_PHP"/>
</dbReference>
<dbReference type="PANTHER" id="PTHR11575:SF24">
    <property type="entry name" value="5'-NUCLEOTIDASE"/>
    <property type="match status" value="1"/>
</dbReference>
<dbReference type="InterPro" id="IPR036907">
    <property type="entry name" value="5'-Nucleotdase_C_sf"/>
</dbReference>
<reference evidence="5" key="1">
    <citation type="submission" date="2024-05" db="EMBL/GenBank/DDBJ databases">
        <title>Metabacillus sp. nov., isolated from the rhizosphere soil of tomato plants.</title>
        <authorList>
            <person name="Ma R."/>
        </authorList>
    </citation>
    <scope>NUCLEOTIDE SEQUENCE</scope>
    <source>
        <strain evidence="5">DBTR6</strain>
    </source>
</reference>
<evidence type="ECO:0000256" key="2">
    <source>
        <dbReference type="RuleBase" id="RU362119"/>
    </source>
</evidence>
<gene>
    <name evidence="5" type="ORF">K9V48_03280</name>
</gene>
<dbReference type="PANTHER" id="PTHR11575">
    <property type="entry name" value="5'-NUCLEOTIDASE-RELATED"/>
    <property type="match status" value="1"/>
</dbReference>
<accession>A0ABS7ULU6</accession>
<keyword evidence="2" id="KW-0547">Nucleotide-binding</keyword>
<dbReference type="InterPro" id="IPR029052">
    <property type="entry name" value="Metallo-depent_PP-like"/>
</dbReference>